<dbReference type="PANTHER" id="PTHR43439:SF2">
    <property type="entry name" value="ENZYME, PUTATIVE (JCVI)-RELATED"/>
    <property type="match status" value="1"/>
</dbReference>
<dbReference type="SUPFAM" id="SSF47336">
    <property type="entry name" value="ACP-like"/>
    <property type="match status" value="1"/>
</dbReference>
<dbReference type="SUPFAM" id="SSF56801">
    <property type="entry name" value="Acetyl-CoA synthetase-like"/>
    <property type="match status" value="1"/>
</dbReference>
<dbReference type="InterPro" id="IPR000873">
    <property type="entry name" value="AMP-dep_synth/lig_dom"/>
</dbReference>
<evidence type="ECO:0000256" key="1">
    <source>
        <dbReference type="ARBA" id="ARBA00022450"/>
    </source>
</evidence>
<proteinExistence type="predicted"/>
<keyword evidence="1" id="KW-0596">Phosphopantetheine</keyword>
<comment type="caution">
    <text evidence="4">The sequence shown here is derived from an EMBL/GenBank/DDBJ whole genome shotgun (WGS) entry which is preliminary data.</text>
</comment>
<dbReference type="Gene3D" id="3.40.50.12780">
    <property type="entry name" value="N-terminal domain of ligase-like"/>
    <property type="match status" value="1"/>
</dbReference>
<feature type="domain" description="Carrier" evidence="3">
    <location>
        <begin position="532"/>
        <end position="612"/>
    </location>
</feature>
<dbReference type="InterPro" id="IPR009081">
    <property type="entry name" value="PP-bd_ACP"/>
</dbReference>
<dbReference type="InterPro" id="IPR013120">
    <property type="entry name" value="FAR_NAD-bd"/>
</dbReference>
<protein>
    <submittedName>
        <fullName evidence="4">NRPS-like enzyme</fullName>
    </submittedName>
</protein>
<dbReference type="Pfam" id="PF07993">
    <property type="entry name" value="NAD_binding_4"/>
    <property type="match status" value="1"/>
</dbReference>
<sequence>MPNPRVEAIENSLLPTIIDKLAQSYPDNIWAEYPSSSIILNDGFQRITYSQFSRAVNASAHHIQQVLGRRGSNEPLAYLAPNDPRCAISVIAAMKAGFHLFLMSERNSLEANLQLLDDVNCATLVTTTSSFPPVRKLVAERAVTVVELPPLEQLLSEDVDYPYDKEPSTAAKETAFMVHSSGSTGLDAPEGYEMLHSMTGNNRSVLLLPLSHGAGVHFGILNAFFNNATVILPLPSVPPTGEALIEILKHTYADWAAMAPLTLESISKNPPLLDEIAKHLKMLLFAGGSLPNVFGDVISSKIKLLSHLGSSESGPLPTMYRHGYDFEADWNYLQLHPAVGGSFEPTPEGAFELVFKKTPDTEPHQTVFTMYPDLDEYRTRDLFTPHPLLPDVWTHASRSDDVIVFLNGEKANPTIFESHVCKHPEISAALMFGRQRLEAGLLIELRDKRPISTLEKAQTIQRLWPAIQSANSILPGYAQVSQSHICFTDPGAPILRTLKGSVRRHATLDQYSEKINQLYADIEEMWAPASNPQDLETVESIRNIVRDSLREVTTFGEMEEDRDFFREGMDSLQVLHLVRQLRIKTALRSIQPSTVYLHPSVTALAGELHKLVHQGQMSEAQIYERQANASMETLQKYLKKIEALTSNVPKPDAHGVDPKSNNHGQVVLLTGSTGSLGSYILRSLLLEPRVDHIYCLNRSSDSETTQKERNAKSDPTLPTTFSGDKVTFLTADLSQSGTFGLLPSVYEKLYNDVTLVIHNAWPVDFNLPLTSYELQLEGMVSLVRFCAQSSRQAAFVFLSSISAVLRYGVTRVDKTKVPEAIITDIEVPVPTGYSKSKYIGERLLAHAVQERKIQNGAILRLGQVAGAARSPGRWKFADWIPIMVRSSQHLSMLPDSLIARENVAGETSVRDDIDWLPIDTVADAIVEVSLKPTVLNSLGPNGINVFNMVNPQRTSWEALVPSVTSAIEAVSGDLKTRHARKVKVVPPHIWFAELRANATASIDANISDEDRERLLSANPALRLMDFFDVMFGTVKVGGKSHYGADMWENSNAKKASEKLKNAERIDGEMMSRWVKQWCAGA</sequence>
<dbReference type="Pfam" id="PF00550">
    <property type="entry name" value="PP-binding"/>
    <property type="match status" value="1"/>
</dbReference>
<reference evidence="5" key="1">
    <citation type="submission" date="2017-02" db="EMBL/GenBank/DDBJ databases">
        <authorList>
            <person name="Tafer H."/>
            <person name="Lopandic K."/>
        </authorList>
    </citation>
    <scope>NUCLEOTIDE SEQUENCE [LARGE SCALE GENOMIC DNA]</scope>
    <source>
        <strain evidence="5">CBS 366.77</strain>
    </source>
</reference>
<dbReference type="InterPro" id="IPR042099">
    <property type="entry name" value="ANL_N_sf"/>
</dbReference>
<dbReference type="AlphaFoldDB" id="A0A3A2ZF52"/>
<evidence type="ECO:0000259" key="3">
    <source>
        <dbReference type="PROSITE" id="PS50075"/>
    </source>
</evidence>
<organism evidence="4 5">
    <name type="scientific">Aspergillus sclerotialis</name>
    <dbReference type="NCBI Taxonomy" id="2070753"/>
    <lineage>
        <taxon>Eukaryota</taxon>
        <taxon>Fungi</taxon>
        <taxon>Dikarya</taxon>
        <taxon>Ascomycota</taxon>
        <taxon>Pezizomycotina</taxon>
        <taxon>Eurotiomycetes</taxon>
        <taxon>Eurotiomycetidae</taxon>
        <taxon>Eurotiales</taxon>
        <taxon>Aspergillaceae</taxon>
        <taxon>Aspergillus</taxon>
        <taxon>Aspergillus subgen. Polypaecilum</taxon>
    </lineage>
</organism>
<accession>A0A3A2ZF52</accession>
<evidence type="ECO:0000313" key="5">
    <source>
        <dbReference type="Proteomes" id="UP000266188"/>
    </source>
</evidence>
<gene>
    <name evidence="4" type="ORF">PHISCL_05854</name>
</gene>
<dbReference type="Gene3D" id="1.10.1200.10">
    <property type="entry name" value="ACP-like"/>
    <property type="match status" value="1"/>
</dbReference>
<name>A0A3A2ZF52_9EURO</name>
<dbReference type="Gene3D" id="3.40.50.720">
    <property type="entry name" value="NAD(P)-binding Rossmann-like Domain"/>
    <property type="match status" value="1"/>
</dbReference>
<keyword evidence="5" id="KW-1185">Reference proteome</keyword>
<dbReference type="Pfam" id="PF23562">
    <property type="entry name" value="AMP-binding_C_3"/>
    <property type="match status" value="1"/>
</dbReference>
<dbReference type="SUPFAM" id="SSF51735">
    <property type="entry name" value="NAD(P)-binding Rossmann-fold domains"/>
    <property type="match status" value="1"/>
</dbReference>
<evidence type="ECO:0000313" key="4">
    <source>
        <dbReference type="EMBL" id="RJE21798.1"/>
    </source>
</evidence>
<dbReference type="PROSITE" id="PS50075">
    <property type="entry name" value="CARRIER"/>
    <property type="match status" value="1"/>
</dbReference>
<dbReference type="OrthoDB" id="429813at2759"/>
<dbReference type="Pfam" id="PF00501">
    <property type="entry name" value="AMP-binding"/>
    <property type="match status" value="1"/>
</dbReference>
<dbReference type="InterPro" id="IPR036291">
    <property type="entry name" value="NAD(P)-bd_dom_sf"/>
</dbReference>
<evidence type="ECO:0000256" key="2">
    <source>
        <dbReference type="ARBA" id="ARBA00022553"/>
    </source>
</evidence>
<dbReference type="InterPro" id="IPR051414">
    <property type="entry name" value="Adenylate-forming_Reductase"/>
</dbReference>
<dbReference type="Proteomes" id="UP000266188">
    <property type="component" value="Unassembled WGS sequence"/>
</dbReference>
<dbReference type="EMBL" id="MVGC01000204">
    <property type="protein sequence ID" value="RJE21798.1"/>
    <property type="molecule type" value="Genomic_DNA"/>
</dbReference>
<dbReference type="InterPro" id="IPR036736">
    <property type="entry name" value="ACP-like_sf"/>
</dbReference>
<dbReference type="STRING" id="2070753.A0A3A2ZF52"/>
<keyword evidence="2" id="KW-0597">Phosphoprotein</keyword>
<dbReference type="PANTHER" id="PTHR43439">
    <property type="entry name" value="PHENYLACETATE-COENZYME A LIGASE"/>
    <property type="match status" value="1"/>
</dbReference>